<keyword evidence="3" id="KW-1185">Reference proteome</keyword>
<dbReference type="Pfam" id="PF00903">
    <property type="entry name" value="Glyoxalase"/>
    <property type="match status" value="2"/>
</dbReference>
<dbReference type="InterPro" id="IPR004360">
    <property type="entry name" value="Glyas_Fos-R_dOase_dom"/>
</dbReference>
<keyword evidence="2" id="KW-0223">Dioxygenase</keyword>
<dbReference type="PANTHER" id="PTHR36110:SF4">
    <property type="entry name" value="RING-CLEAVING DIOXYGENASE MHQA-RELATED"/>
    <property type="match status" value="1"/>
</dbReference>
<dbReference type="CDD" id="cd08347">
    <property type="entry name" value="PcpA_C_like"/>
    <property type="match status" value="1"/>
</dbReference>
<dbReference type="SUPFAM" id="SSF54593">
    <property type="entry name" value="Glyoxalase/Bleomycin resistance protein/Dihydroxybiphenyl dioxygenase"/>
    <property type="match status" value="1"/>
</dbReference>
<dbReference type="EMBL" id="JBHSEI010000001">
    <property type="protein sequence ID" value="MFC4637638.1"/>
    <property type="molecule type" value="Genomic_DNA"/>
</dbReference>
<organism evidence="2 3">
    <name type="scientific">Deinococcus hohokamensis</name>
    <dbReference type="NCBI Taxonomy" id="309883"/>
    <lineage>
        <taxon>Bacteria</taxon>
        <taxon>Thermotogati</taxon>
        <taxon>Deinococcota</taxon>
        <taxon>Deinococci</taxon>
        <taxon>Deinococcales</taxon>
        <taxon>Deinococcaceae</taxon>
        <taxon>Deinococcus</taxon>
    </lineage>
</organism>
<feature type="domain" description="VOC" evidence="1">
    <location>
        <begin position="156"/>
        <end position="279"/>
    </location>
</feature>
<dbReference type="GO" id="GO:0051213">
    <property type="term" value="F:dioxygenase activity"/>
    <property type="evidence" value="ECO:0007669"/>
    <property type="project" value="UniProtKB-KW"/>
</dbReference>
<evidence type="ECO:0000313" key="2">
    <source>
        <dbReference type="EMBL" id="MFC4637638.1"/>
    </source>
</evidence>
<protein>
    <submittedName>
        <fullName evidence="2">Ring-cleaving dioxygenase</fullName>
    </submittedName>
</protein>
<comment type="caution">
    <text evidence="2">The sequence shown here is derived from an EMBL/GenBank/DDBJ whole genome shotgun (WGS) entry which is preliminary data.</text>
</comment>
<sequence length="335" mass="36654">MNTAPHGLHHVSALSADIAGNHDFYTRVLGLRLVKKTVNQDSPGMYHLFYADGAGSAGSDMTFFDFPRAAREHRGSNSITLTTFRVTGEEALTFWAGRLRDAGVAHGGVVDLDGRRHLFFEDPEGTRLALFDDRGEGPRAQPNPHTDVPMTFQLQGLGYSGFTVADLAPTQAFLERGLNLREVRTYRAEGFITQVFQMNEGGPHAELHVTVRPDLPQSRPGAGSVHHVALRLRDEAELMAWLFHLDAAGYGNSGRVDRHYFQSIYIRDPNGLVIELATDGPGFATDGPGFATDETPDTLGQRLALPPFLEPRRATIEAHLRPLTLPQAPGEGEPA</sequence>
<dbReference type="PROSITE" id="PS51819">
    <property type="entry name" value="VOC"/>
    <property type="match status" value="2"/>
</dbReference>
<dbReference type="Proteomes" id="UP001595952">
    <property type="component" value="Unassembled WGS sequence"/>
</dbReference>
<dbReference type="InterPro" id="IPR029068">
    <property type="entry name" value="Glyas_Bleomycin-R_OHBP_Dase"/>
</dbReference>
<keyword evidence="2" id="KW-0560">Oxidoreductase</keyword>
<reference evidence="3" key="1">
    <citation type="journal article" date="2019" name="Int. J. Syst. Evol. Microbiol.">
        <title>The Global Catalogue of Microorganisms (GCM) 10K type strain sequencing project: providing services to taxonomists for standard genome sequencing and annotation.</title>
        <authorList>
            <consortium name="The Broad Institute Genomics Platform"/>
            <consortium name="The Broad Institute Genome Sequencing Center for Infectious Disease"/>
            <person name="Wu L."/>
            <person name="Ma J."/>
        </authorList>
    </citation>
    <scope>NUCLEOTIDE SEQUENCE [LARGE SCALE GENOMIC DNA]</scope>
    <source>
        <strain evidence="3">CCUG 55995</strain>
    </source>
</reference>
<accession>A0ABV9I6X8</accession>
<evidence type="ECO:0000313" key="3">
    <source>
        <dbReference type="Proteomes" id="UP001595952"/>
    </source>
</evidence>
<feature type="domain" description="VOC" evidence="1">
    <location>
        <begin position="7"/>
        <end position="133"/>
    </location>
</feature>
<dbReference type="InterPro" id="IPR052537">
    <property type="entry name" value="Extradiol_RC_dioxygenase"/>
</dbReference>
<proteinExistence type="predicted"/>
<gene>
    <name evidence="2" type="ORF">ACFO0D_04695</name>
</gene>
<dbReference type="InterPro" id="IPR037523">
    <property type="entry name" value="VOC_core"/>
</dbReference>
<evidence type="ECO:0000259" key="1">
    <source>
        <dbReference type="PROSITE" id="PS51819"/>
    </source>
</evidence>
<name>A0ABV9I6X8_9DEIO</name>
<dbReference type="RefSeq" id="WP_380060648.1">
    <property type="nucleotide sequence ID" value="NZ_JBHSEI010000001.1"/>
</dbReference>
<dbReference type="PANTHER" id="PTHR36110">
    <property type="entry name" value="RING-CLEAVING DIOXYGENASE MHQE-RELATED"/>
    <property type="match status" value="1"/>
</dbReference>
<dbReference type="Gene3D" id="3.10.180.10">
    <property type="entry name" value="2,3-Dihydroxybiphenyl 1,2-Dioxygenase, domain 1"/>
    <property type="match status" value="2"/>
</dbReference>